<dbReference type="SUPFAM" id="SSF52540">
    <property type="entry name" value="P-loop containing nucleoside triphosphate hydrolases"/>
    <property type="match status" value="1"/>
</dbReference>
<evidence type="ECO:0000313" key="3">
    <source>
        <dbReference type="EMBL" id="MEX6691223.1"/>
    </source>
</evidence>
<dbReference type="RefSeq" id="WP_369332639.1">
    <property type="nucleotide sequence ID" value="NZ_JAULBC010000015.1"/>
</dbReference>
<dbReference type="PANTHER" id="PTHR32114:SF2">
    <property type="entry name" value="ABC TRANSPORTER ABCH.3"/>
    <property type="match status" value="1"/>
</dbReference>
<accession>A0ABV3ZN04</accession>
<feature type="coiled-coil region" evidence="1">
    <location>
        <begin position="426"/>
        <end position="460"/>
    </location>
</feature>
<protein>
    <submittedName>
        <fullName evidence="3">AAA family ATPase</fullName>
    </submittedName>
</protein>
<dbReference type="InterPro" id="IPR027417">
    <property type="entry name" value="P-loop_NTPase"/>
</dbReference>
<sequence length="671" mass="76438">MAKVQLKSLTLINFKGIKNLVIHFKHITDIFGDNGTGKTTVFDGFTWLLFDKDCNNNTKFGIKNLDKDGKTTDQTEIHVSAELDVDGKIVSPKKVMREKWTTKKGRSKTEFTGNENIHFWNDVPVKQSEFDKKVSDILDEGLFKLITNPLYFNRNLKWQDRRNVLMELAGNISNSEIAASNAKFRTVLDALSNKTLIEYKREIGAKKSKIKTELDSIPTRIDELVRSRPEMMDFNAIRTQLLRKETELENQDNYLLDRSKANSEYHNKVVAWQNNIHSLKNSMRNIEFEERQKATSSTSQKVAQVNNLTREISDKKGVIKSKAHELNTLEQQLLNSNSARDMIRKEWMDENEKVMEPYPEFTFDESSCFCPTCKQHLPDGDIATKKGQLLTNHNEAQAKYEISFNESKTKKLAELNAKGVAEKKNGEILAERIEKAKAALVILEDELKALESKLASLESDSAPVINVDEVVANALVTNPEYTKLKTDLELAEANPVKEEKVDLSSLQQAKTAIQAEIQGLQRTLMNEELIENANVRQAELEQQQKTLAQELADLENIEFTLDEFNRAKLDMVESRINGKFKYAKFKLFERQVNGGEVECCETTYNGVPFSDLNTASQIWVGLDIINTLREHFNADGPVFLDNRESVCQIPETTAQIINLFVSPQDKKLRVA</sequence>
<dbReference type="Proteomes" id="UP001560573">
    <property type="component" value="Unassembled WGS sequence"/>
</dbReference>
<dbReference type="InterPro" id="IPR038729">
    <property type="entry name" value="Rad50/SbcC_AAA"/>
</dbReference>
<dbReference type="EMBL" id="JAULBC010000015">
    <property type="protein sequence ID" value="MEX6691223.1"/>
    <property type="molecule type" value="Genomic_DNA"/>
</dbReference>
<organism evidence="3 4">
    <name type="scientific">Danxiaibacter flavus</name>
    <dbReference type="NCBI Taxonomy" id="3049108"/>
    <lineage>
        <taxon>Bacteria</taxon>
        <taxon>Pseudomonadati</taxon>
        <taxon>Bacteroidota</taxon>
        <taxon>Chitinophagia</taxon>
        <taxon>Chitinophagales</taxon>
        <taxon>Chitinophagaceae</taxon>
        <taxon>Danxiaibacter</taxon>
    </lineage>
</organism>
<evidence type="ECO:0000313" key="4">
    <source>
        <dbReference type="Proteomes" id="UP001560573"/>
    </source>
</evidence>
<comment type="caution">
    <text evidence="3">The sequence shown here is derived from an EMBL/GenBank/DDBJ whole genome shotgun (WGS) entry which is preliminary data.</text>
</comment>
<dbReference type="Pfam" id="PF13476">
    <property type="entry name" value="AAA_23"/>
    <property type="match status" value="1"/>
</dbReference>
<dbReference type="PANTHER" id="PTHR32114">
    <property type="entry name" value="ABC TRANSPORTER ABCH.3"/>
    <property type="match status" value="1"/>
</dbReference>
<gene>
    <name evidence="3" type="ORF">QTN47_27185</name>
</gene>
<keyword evidence="1" id="KW-0175">Coiled coil</keyword>
<feature type="domain" description="Rad50/SbcC-type AAA" evidence="2">
    <location>
        <begin position="8"/>
        <end position="214"/>
    </location>
</feature>
<reference evidence="3 4" key="1">
    <citation type="submission" date="2023-07" db="EMBL/GenBank/DDBJ databases">
        <authorList>
            <person name="Lian W.-H."/>
        </authorList>
    </citation>
    <scope>NUCLEOTIDE SEQUENCE [LARGE SCALE GENOMIC DNA]</scope>
    <source>
        <strain evidence="3 4">SYSU DXS3180</strain>
    </source>
</reference>
<evidence type="ECO:0000259" key="2">
    <source>
        <dbReference type="Pfam" id="PF13476"/>
    </source>
</evidence>
<evidence type="ECO:0000256" key="1">
    <source>
        <dbReference type="SAM" id="Coils"/>
    </source>
</evidence>
<name>A0ABV3ZN04_9BACT</name>
<proteinExistence type="predicted"/>
<dbReference type="Gene3D" id="3.40.50.300">
    <property type="entry name" value="P-loop containing nucleotide triphosphate hydrolases"/>
    <property type="match status" value="1"/>
</dbReference>
<feature type="coiled-coil region" evidence="1">
    <location>
        <begin position="496"/>
        <end position="560"/>
    </location>
</feature>
<keyword evidence="4" id="KW-1185">Reference proteome</keyword>